<dbReference type="Proteomes" id="UP001138500">
    <property type="component" value="Unassembled WGS sequence"/>
</dbReference>
<evidence type="ECO:0000313" key="7">
    <source>
        <dbReference type="EMBL" id="KAH9826688.1"/>
    </source>
</evidence>
<dbReference type="AlphaFoldDB" id="A0A9W7W1C2"/>
<dbReference type="InterPro" id="IPR002938">
    <property type="entry name" value="FAD-bd"/>
</dbReference>
<keyword evidence="2" id="KW-0285">Flavoprotein</keyword>
<feature type="domain" description="FAD-binding" evidence="6">
    <location>
        <begin position="11"/>
        <end position="359"/>
    </location>
</feature>
<keyword evidence="4" id="KW-0560">Oxidoreductase</keyword>
<gene>
    <name evidence="7" type="ORF">Tdes44962_MAKER03392</name>
</gene>
<name>A0A9W7W1C2_9PEZI</name>
<comment type="caution">
    <text evidence="7">The sequence shown here is derived from an EMBL/GenBank/DDBJ whole genome shotgun (WGS) entry which is preliminary data.</text>
</comment>
<dbReference type="GO" id="GO:0071949">
    <property type="term" value="F:FAD binding"/>
    <property type="evidence" value="ECO:0007669"/>
    <property type="project" value="InterPro"/>
</dbReference>
<organism evidence="7 8">
    <name type="scientific">Teratosphaeria destructans</name>
    <dbReference type="NCBI Taxonomy" id="418781"/>
    <lineage>
        <taxon>Eukaryota</taxon>
        <taxon>Fungi</taxon>
        <taxon>Dikarya</taxon>
        <taxon>Ascomycota</taxon>
        <taxon>Pezizomycotina</taxon>
        <taxon>Dothideomycetes</taxon>
        <taxon>Dothideomycetidae</taxon>
        <taxon>Mycosphaerellales</taxon>
        <taxon>Teratosphaeriaceae</taxon>
        <taxon>Teratosphaeria</taxon>
    </lineage>
</organism>
<dbReference type="SUPFAM" id="SSF51905">
    <property type="entry name" value="FAD/NAD(P)-binding domain"/>
    <property type="match status" value="1"/>
</dbReference>
<evidence type="ECO:0000256" key="2">
    <source>
        <dbReference type="ARBA" id="ARBA00022630"/>
    </source>
</evidence>
<proteinExistence type="inferred from homology"/>
<dbReference type="InterPro" id="IPR050493">
    <property type="entry name" value="FAD-dep_Monooxygenase_BioMet"/>
</dbReference>
<comment type="similarity">
    <text evidence="1">Belongs to the paxM FAD-dependent monooxygenase family.</text>
</comment>
<keyword evidence="3" id="KW-0274">FAD</keyword>
<accession>A0A9W7W1C2</accession>
<dbReference type="EMBL" id="RIBY02001967">
    <property type="protein sequence ID" value="KAH9826688.1"/>
    <property type="molecule type" value="Genomic_DNA"/>
</dbReference>
<dbReference type="SUPFAM" id="SSF54373">
    <property type="entry name" value="FAD-linked reductases, C-terminal domain"/>
    <property type="match status" value="1"/>
</dbReference>
<reference evidence="7 8" key="2">
    <citation type="journal article" date="2021" name="Curr. Genet.">
        <title>Genetic response to nitrogen starvation in the aggressive Eucalyptus foliar pathogen Teratosphaeria destructans.</title>
        <authorList>
            <person name="Havenga M."/>
            <person name="Wingfield B.D."/>
            <person name="Wingfield M.J."/>
            <person name="Dreyer L.L."/>
            <person name="Roets F."/>
            <person name="Aylward J."/>
        </authorList>
    </citation>
    <scope>NUCLEOTIDE SEQUENCE [LARGE SCALE GENOMIC DNA]</scope>
    <source>
        <strain evidence="7">CMW44962</strain>
    </source>
</reference>
<dbReference type="Pfam" id="PF01494">
    <property type="entry name" value="FAD_binding_3"/>
    <property type="match status" value="1"/>
</dbReference>
<protein>
    <submittedName>
        <fullName evidence="7">Salicylate hydroxylase</fullName>
    </submittedName>
</protein>
<dbReference type="GO" id="GO:0004497">
    <property type="term" value="F:monooxygenase activity"/>
    <property type="evidence" value="ECO:0007669"/>
    <property type="project" value="UniProtKB-KW"/>
</dbReference>
<evidence type="ECO:0000259" key="6">
    <source>
        <dbReference type="Pfam" id="PF01494"/>
    </source>
</evidence>
<evidence type="ECO:0000313" key="8">
    <source>
        <dbReference type="Proteomes" id="UP001138500"/>
    </source>
</evidence>
<dbReference type="Gene3D" id="3.50.50.60">
    <property type="entry name" value="FAD/NAD(P)-binding domain"/>
    <property type="match status" value="1"/>
</dbReference>
<evidence type="ECO:0000256" key="3">
    <source>
        <dbReference type="ARBA" id="ARBA00022827"/>
    </source>
</evidence>
<dbReference type="PRINTS" id="PR00420">
    <property type="entry name" value="RNGMNOXGNASE"/>
</dbReference>
<dbReference type="PANTHER" id="PTHR13789:SF215">
    <property type="entry name" value="FAD-BINDING DOMAIN-CONTAINING PROTEIN-RELATED"/>
    <property type="match status" value="1"/>
</dbReference>
<reference evidence="7 8" key="1">
    <citation type="journal article" date="2018" name="IMA Fungus">
        <title>IMA Genome-F 10: Nine draft genome sequences of Claviceps purpurea s.lat., including C. arundinis, C. humidiphila, and C. cf. spartinae, pseudomolecules for the pitch canker pathogen Fusarium circinatum, draft genome of Davidsoniella eucalypti, Grosmannia galeiformis, Quambalaria eucalypti, and Teratosphaeria destructans.</title>
        <authorList>
            <person name="Wingfield B.D."/>
            <person name="Liu M."/>
            <person name="Nguyen H.D."/>
            <person name="Lane F.A."/>
            <person name="Morgan S.W."/>
            <person name="De Vos L."/>
            <person name="Wilken P.M."/>
            <person name="Duong T.A."/>
            <person name="Aylward J."/>
            <person name="Coetzee M.P."/>
            <person name="Dadej K."/>
            <person name="De Beer Z.W."/>
            <person name="Findlay W."/>
            <person name="Havenga M."/>
            <person name="Kolarik M."/>
            <person name="Menzies J.G."/>
            <person name="Naidoo K."/>
            <person name="Pochopski O."/>
            <person name="Shoukouhi P."/>
            <person name="Santana Q.C."/>
            <person name="Seifert K.A."/>
            <person name="Soal N."/>
            <person name="Steenkamp E.T."/>
            <person name="Tatham C.T."/>
            <person name="van der Nest M.A."/>
            <person name="Wingfield M.J."/>
        </authorList>
    </citation>
    <scope>NUCLEOTIDE SEQUENCE [LARGE SCALE GENOMIC DNA]</scope>
    <source>
        <strain evidence="7">CMW44962</strain>
    </source>
</reference>
<evidence type="ECO:0000256" key="1">
    <source>
        <dbReference type="ARBA" id="ARBA00007992"/>
    </source>
</evidence>
<evidence type="ECO:0000256" key="5">
    <source>
        <dbReference type="ARBA" id="ARBA00023033"/>
    </source>
</evidence>
<dbReference type="InterPro" id="IPR036188">
    <property type="entry name" value="FAD/NAD-bd_sf"/>
</dbReference>
<dbReference type="PANTHER" id="PTHR13789">
    <property type="entry name" value="MONOOXYGENASE"/>
    <property type="match status" value="1"/>
</dbReference>
<sequence>MGSMGANTLLDCAVVGAGIAGLGAAIALRRAGHDVSIYEKSSFKNEIGAAITMTPNSNLILNHWGFDAKKAGETLKKQWRRVDPHTLELDIPPIDYTNVSEKYGHNFNAFHRVDMHEEMRRLAIEAGAQIKLGKHAVKLDCEKGILTFGDGESVQKDLVVIADGIKSKFVKTVCGEDIISGKTGRSIYRTLIPMDRLMADPAIRPMFENQGSGFVTTIDRKTGVFLMCYPCRNDEIMNLAVVHHTKPHQADAEDWSSPATIEDCLEVIPDINPFWHAIIKHAPTMKCYVIGQRDILPRIVNGKVAIIGDAAHPMQPTHAQGGSMGLEDAATLEVFFANWGREDSVEKRLDLFNQFRLPRDNVTQLFSNAMMYYNKGEVLEKVRKYWKGELLSQDAYGWNEPIQEYFYPYDVYKEAEKALQYKDMEGGIPEGAIQHFLR</sequence>
<dbReference type="OrthoDB" id="9993796at2759"/>
<keyword evidence="8" id="KW-1185">Reference proteome</keyword>
<keyword evidence="5" id="KW-0503">Monooxygenase</keyword>
<evidence type="ECO:0000256" key="4">
    <source>
        <dbReference type="ARBA" id="ARBA00023002"/>
    </source>
</evidence>